<dbReference type="AlphaFoldDB" id="T1GL56"/>
<dbReference type="Proteomes" id="UP000015102">
    <property type="component" value="Unassembled WGS sequence"/>
</dbReference>
<dbReference type="HOGENOM" id="CLU_1612708_0_0_1"/>
<dbReference type="EMBL" id="CAQQ02098718">
    <property type="status" value="NOT_ANNOTATED_CDS"/>
    <property type="molecule type" value="Genomic_DNA"/>
</dbReference>
<reference evidence="2" key="1">
    <citation type="submission" date="2013-02" db="EMBL/GenBank/DDBJ databases">
        <authorList>
            <person name="Hughes D."/>
        </authorList>
    </citation>
    <scope>NUCLEOTIDE SEQUENCE</scope>
    <source>
        <strain>Durham</strain>
        <strain evidence="2">NC isolate 2 -- Noor lab</strain>
    </source>
</reference>
<accession>T1GL56</accession>
<evidence type="ECO:0000313" key="1">
    <source>
        <dbReference type="EnsemblMetazoa" id="MESCA004246-PA"/>
    </source>
</evidence>
<name>T1GL56_MEGSC</name>
<protein>
    <submittedName>
        <fullName evidence="1">Uncharacterized protein</fullName>
    </submittedName>
</protein>
<reference evidence="1" key="2">
    <citation type="submission" date="2015-06" db="UniProtKB">
        <authorList>
            <consortium name="EnsemblMetazoa"/>
        </authorList>
    </citation>
    <scope>IDENTIFICATION</scope>
</reference>
<organism evidence="1 2">
    <name type="scientific">Megaselia scalaris</name>
    <name type="common">Humpbacked fly</name>
    <name type="synonym">Phora scalaris</name>
    <dbReference type="NCBI Taxonomy" id="36166"/>
    <lineage>
        <taxon>Eukaryota</taxon>
        <taxon>Metazoa</taxon>
        <taxon>Ecdysozoa</taxon>
        <taxon>Arthropoda</taxon>
        <taxon>Hexapoda</taxon>
        <taxon>Insecta</taxon>
        <taxon>Pterygota</taxon>
        <taxon>Neoptera</taxon>
        <taxon>Endopterygota</taxon>
        <taxon>Diptera</taxon>
        <taxon>Brachycera</taxon>
        <taxon>Muscomorpha</taxon>
        <taxon>Platypezoidea</taxon>
        <taxon>Phoridae</taxon>
        <taxon>Megaseliini</taxon>
        <taxon>Megaselia</taxon>
    </lineage>
</organism>
<evidence type="ECO:0000313" key="2">
    <source>
        <dbReference type="Proteomes" id="UP000015102"/>
    </source>
</evidence>
<dbReference type="EnsemblMetazoa" id="MESCA004246-RA">
    <property type="protein sequence ID" value="MESCA004246-PA"/>
    <property type="gene ID" value="MESCA004246"/>
</dbReference>
<dbReference type="EMBL" id="CAQQ02098717">
    <property type="status" value="NOT_ANNOTATED_CDS"/>
    <property type="molecule type" value="Genomic_DNA"/>
</dbReference>
<proteinExistence type="predicted"/>
<keyword evidence="2" id="KW-1185">Reference proteome</keyword>
<sequence>MAQLRFILKSLFCLSIWSCLLLGIFKFHNINVIPEGIHSKSSPINGRNLLTKESKSPILTSTISDRFETAEVLVDNRSSTNIGLKDCNFARFKLINYGRSTSNGTPPEMEHVKEKKYAWKSITELNTYYTNMYAISLNIDVTCITYLLKYCQLFDSVSSAEFIVL</sequence>